<accession>A0A8S4PFG6</accession>
<dbReference type="EMBL" id="CAIIXF020000008">
    <property type="protein sequence ID" value="CAH1793009.1"/>
    <property type="molecule type" value="Genomic_DNA"/>
</dbReference>
<feature type="non-terminal residue" evidence="2">
    <location>
        <position position="279"/>
    </location>
</feature>
<organism evidence="2 3">
    <name type="scientific">Owenia fusiformis</name>
    <name type="common">Polychaete worm</name>
    <dbReference type="NCBI Taxonomy" id="6347"/>
    <lineage>
        <taxon>Eukaryota</taxon>
        <taxon>Metazoa</taxon>
        <taxon>Spiralia</taxon>
        <taxon>Lophotrochozoa</taxon>
        <taxon>Annelida</taxon>
        <taxon>Polychaeta</taxon>
        <taxon>Sedentaria</taxon>
        <taxon>Canalipalpata</taxon>
        <taxon>Sabellida</taxon>
        <taxon>Oweniida</taxon>
        <taxon>Oweniidae</taxon>
        <taxon>Owenia</taxon>
    </lineage>
</organism>
<sequence>LQLIRMAKSKYFHFVWILLVIYVQHNCSAQYYDYEGPPCVYHSTLFFYKAFGCETRNETINGTVCEVPTNCPTECWDENYDIPRQEDSGHWYEWVDIATRTRQKCECVSPHGVLWFLPWVNDGGAIPYPPMRHCLLVGCDRWDIDFTKDPPTETRIFTQPGEKYERENGQICKCVSGSDPWLADAYTLYHFRCKYPKCMFKSNPLCPDENKIVHTGDETPSCCGCNRMLIDPKTKEPAYPSDVLANGYCSVPGCVKSEYNCTDRYGRSLPYVFPIFPYK</sequence>
<gene>
    <name evidence="2" type="ORF">OFUS_LOCUS17913</name>
</gene>
<name>A0A8S4PFG6_OWEFU</name>
<proteinExistence type="predicted"/>
<evidence type="ECO:0000313" key="3">
    <source>
        <dbReference type="Proteomes" id="UP000749559"/>
    </source>
</evidence>
<evidence type="ECO:0000256" key="1">
    <source>
        <dbReference type="SAM" id="SignalP"/>
    </source>
</evidence>
<keyword evidence="1" id="KW-0732">Signal</keyword>
<dbReference type="AlphaFoldDB" id="A0A8S4PFG6"/>
<protein>
    <submittedName>
        <fullName evidence="2">Uncharacterized protein</fullName>
    </submittedName>
</protein>
<reference evidence="2" key="1">
    <citation type="submission" date="2022-03" db="EMBL/GenBank/DDBJ databases">
        <authorList>
            <person name="Martin C."/>
        </authorList>
    </citation>
    <scope>NUCLEOTIDE SEQUENCE</scope>
</reference>
<feature type="signal peptide" evidence="1">
    <location>
        <begin position="1"/>
        <end position="29"/>
    </location>
</feature>
<keyword evidence="3" id="KW-1185">Reference proteome</keyword>
<comment type="caution">
    <text evidence="2">The sequence shown here is derived from an EMBL/GenBank/DDBJ whole genome shotgun (WGS) entry which is preliminary data.</text>
</comment>
<dbReference type="Proteomes" id="UP000749559">
    <property type="component" value="Unassembled WGS sequence"/>
</dbReference>
<feature type="chain" id="PRO_5035764013" evidence="1">
    <location>
        <begin position="30"/>
        <end position="279"/>
    </location>
</feature>
<evidence type="ECO:0000313" key="2">
    <source>
        <dbReference type="EMBL" id="CAH1793009.1"/>
    </source>
</evidence>